<evidence type="ECO:0000313" key="9">
    <source>
        <dbReference type="Proteomes" id="UP000601522"/>
    </source>
</evidence>
<dbReference type="InterPro" id="IPR005151">
    <property type="entry name" value="Tail-specific_protease"/>
</dbReference>
<dbReference type="FunFam" id="2.30.42.10:FF:000063">
    <property type="entry name" value="Peptidase, S41 family"/>
    <property type="match status" value="1"/>
</dbReference>
<dbReference type="PANTHER" id="PTHR32060:SF30">
    <property type="entry name" value="CARBOXY-TERMINAL PROCESSING PROTEASE CTPA"/>
    <property type="match status" value="1"/>
</dbReference>
<protein>
    <submittedName>
        <fullName evidence="8">S41 family peptidase</fullName>
    </submittedName>
</protein>
<dbReference type="EMBL" id="JACRTK010000001">
    <property type="protein sequence ID" value="MBC8589719.1"/>
    <property type="molecule type" value="Genomic_DNA"/>
</dbReference>
<dbReference type="Pfam" id="PF17820">
    <property type="entry name" value="PDZ_6"/>
    <property type="match status" value="1"/>
</dbReference>
<dbReference type="CDD" id="cd07560">
    <property type="entry name" value="Peptidase_S41_CPP"/>
    <property type="match status" value="1"/>
</dbReference>
<evidence type="ECO:0000256" key="3">
    <source>
        <dbReference type="ARBA" id="ARBA00022801"/>
    </source>
</evidence>
<evidence type="ECO:0000256" key="1">
    <source>
        <dbReference type="ARBA" id="ARBA00009179"/>
    </source>
</evidence>
<dbReference type="Proteomes" id="UP000601522">
    <property type="component" value="Unassembled WGS sequence"/>
</dbReference>
<evidence type="ECO:0000256" key="5">
    <source>
        <dbReference type="RuleBase" id="RU004404"/>
    </source>
</evidence>
<dbReference type="SMART" id="SM00245">
    <property type="entry name" value="TSPc"/>
    <property type="match status" value="1"/>
</dbReference>
<dbReference type="Pfam" id="PF22694">
    <property type="entry name" value="CtpB_N-like"/>
    <property type="match status" value="1"/>
</dbReference>
<dbReference type="AlphaFoldDB" id="A0A926F0M1"/>
<keyword evidence="6" id="KW-1133">Transmembrane helix</keyword>
<comment type="similarity">
    <text evidence="1 5">Belongs to the peptidase S41A family.</text>
</comment>
<feature type="domain" description="PDZ" evidence="7">
    <location>
        <begin position="105"/>
        <end position="174"/>
    </location>
</feature>
<dbReference type="InterPro" id="IPR036034">
    <property type="entry name" value="PDZ_sf"/>
</dbReference>
<dbReference type="InterPro" id="IPR001478">
    <property type="entry name" value="PDZ"/>
</dbReference>
<comment type="caution">
    <text evidence="8">The sequence shown here is derived from an EMBL/GenBank/DDBJ whole genome shotgun (WGS) entry which is preliminary data.</text>
</comment>
<dbReference type="Pfam" id="PF03572">
    <property type="entry name" value="Peptidase_S41"/>
    <property type="match status" value="1"/>
</dbReference>
<dbReference type="SUPFAM" id="SSF52096">
    <property type="entry name" value="ClpP/crotonase"/>
    <property type="match status" value="1"/>
</dbReference>
<accession>A0A926F0M1</accession>
<evidence type="ECO:0000256" key="6">
    <source>
        <dbReference type="SAM" id="Phobius"/>
    </source>
</evidence>
<dbReference type="PANTHER" id="PTHR32060">
    <property type="entry name" value="TAIL-SPECIFIC PROTEASE"/>
    <property type="match status" value="1"/>
</dbReference>
<keyword evidence="9" id="KW-1185">Reference proteome</keyword>
<dbReference type="CDD" id="cd06782">
    <property type="entry name" value="cpPDZ_CPP-like"/>
    <property type="match status" value="1"/>
</dbReference>
<dbReference type="InterPro" id="IPR004447">
    <property type="entry name" value="Peptidase_S41A"/>
</dbReference>
<dbReference type="SUPFAM" id="SSF50156">
    <property type="entry name" value="PDZ domain-like"/>
    <property type="match status" value="1"/>
</dbReference>
<dbReference type="RefSeq" id="WP_249322538.1">
    <property type="nucleotide sequence ID" value="NZ_JACRTK010000001.1"/>
</dbReference>
<reference evidence="8 9" key="1">
    <citation type="submission" date="2020-08" db="EMBL/GenBank/DDBJ databases">
        <title>Genome public.</title>
        <authorList>
            <person name="Liu C."/>
            <person name="Sun Q."/>
        </authorList>
    </citation>
    <scope>NUCLEOTIDE SEQUENCE [LARGE SCALE GENOMIC DNA]</scope>
    <source>
        <strain evidence="8 9">NSJ-26</strain>
    </source>
</reference>
<dbReference type="GO" id="GO:0004175">
    <property type="term" value="F:endopeptidase activity"/>
    <property type="evidence" value="ECO:0007669"/>
    <property type="project" value="TreeGrafter"/>
</dbReference>
<keyword evidence="6" id="KW-0472">Membrane</keyword>
<keyword evidence="6" id="KW-0812">Transmembrane</keyword>
<dbReference type="SMART" id="SM00228">
    <property type="entry name" value="PDZ"/>
    <property type="match status" value="1"/>
</dbReference>
<sequence length="411" mass="45092">MNNKRRVPIVVPILVILLIVTNIITFGLTNMMTLKSGEKVVVPRAEYEELAATYQNFSKVLYIESLIKESYLREVDEDKFLDGQLKGVVQSLGDPYSQYLTADEYKSFTEETSGIYGGIGVVVTPGEDNFITVVSPIEDTPGERAGLKSGDRIIKVDGEEFTADTMDEAVKVMKGKPNTKVTLTIMRKNKDGLNEMIDVDIIREKIRLVTVKSNIIDDNIGYIKITSFDELTAKDFKKELNKLEKTAVEGLIIDLRNNPGGLLDVCADIADQLLGEGDIVYTQTKDGTKEYLRSDKGHTDLPLTLLVNNGSASASEILAGAVKDHNRGVLIGTTTFGKGVVQRIKPLKDGSGLKLTISEYFTPNGINIHGKGIEPDIVVELPDDVDVIGVENISGDIQLQKALEVIKSKIK</sequence>
<dbReference type="GO" id="GO:0007165">
    <property type="term" value="P:signal transduction"/>
    <property type="evidence" value="ECO:0007669"/>
    <property type="project" value="TreeGrafter"/>
</dbReference>
<gene>
    <name evidence="8" type="ORF">H8689_00985</name>
</gene>
<dbReference type="Gene3D" id="3.90.226.10">
    <property type="entry name" value="2-enoyl-CoA Hydratase, Chain A, domain 1"/>
    <property type="match status" value="1"/>
</dbReference>
<dbReference type="GO" id="GO:0030288">
    <property type="term" value="C:outer membrane-bounded periplasmic space"/>
    <property type="evidence" value="ECO:0007669"/>
    <property type="project" value="TreeGrafter"/>
</dbReference>
<evidence type="ECO:0000256" key="4">
    <source>
        <dbReference type="ARBA" id="ARBA00022825"/>
    </source>
</evidence>
<name>A0A926F0M1_9FIRM</name>
<dbReference type="Gene3D" id="2.30.42.10">
    <property type="match status" value="1"/>
</dbReference>
<evidence type="ECO:0000313" key="8">
    <source>
        <dbReference type="EMBL" id="MBC8589719.1"/>
    </source>
</evidence>
<dbReference type="NCBIfam" id="TIGR00225">
    <property type="entry name" value="prc"/>
    <property type="match status" value="1"/>
</dbReference>
<keyword evidence="2 5" id="KW-0645">Protease</keyword>
<dbReference type="GO" id="GO:0006508">
    <property type="term" value="P:proteolysis"/>
    <property type="evidence" value="ECO:0007669"/>
    <property type="project" value="UniProtKB-KW"/>
</dbReference>
<dbReference type="PROSITE" id="PS50106">
    <property type="entry name" value="PDZ"/>
    <property type="match status" value="1"/>
</dbReference>
<proteinExistence type="inferred from homology"/>
<evidence type="ECO:0000256" key="2">
    <source>
        <dbReference type="ARBA" id="ARBA00022670"/>
    </source>
</evidence>
<dbReference type="InterPro" id="IPR041489">
    <property type="entry name" value="PDZ_6"/>
</dbReference>
<dbReference type="InterPro" id="IPR055210">
    <property type="entry name" value="CtpA/B_N"/>
</dbReference>
<evidence type="ECO:0000259" key="7">
    <source>
        <dbReference type="PROSITE" id="PS50106"/>
    </source>
</evidence>
<dbReference type="InterPro" id="IPR029045">
    <property type="entry name" value="ClpP/crotonase-like_dom_sf"/>
</dbReference>
<dbReference type="Gene3D" id="3.30.750.44">
    <property type="match status" value="1"/>
</dbReference>
<feature type="transmembrane region" description="Helical" evidence="6">
    <location>
        <begin position="7"/>
        <end position="28"/>
    </location>
</feature>
<keyword evidence="4 5" id="KW-0720">Serine protease</keyword>
<keyword evidence="3 5" id="KW-0378">Hydrolase</keyword>
<dbReference type="GO" id="GO:0008236">
    <property type="term" value="F:serine-type peptidase activity"/>
    <property type="evidence" value="ECO:0007669"/>
    <property type="project" value="UniProtKB-KW"/>
</dbReference>
<organism evidence="8 9">
    <name type="scientific">Wansuia hejianensis</name>
    <dbReference type="NCBI Taxonomy" id="2763667"/>
    <lineage>
        <taxon>Bacteria</taxon>
        <taxon>Bacillati</taxon>
        <taxon>Bacillota</taxon>
        <taxon>Clostridia</taxon>
        <taxon>Lachnospirales</taxon>
        <taxon>Lachnospiraceae</taxon>
        <taxon>Wansuia</taxon>
    </lineage>
</organism>